<dbReference type="AlphaFoldDB" id="A0A6G4WVV9"/>
<reference evidence="1 2" key="1">
    <citation type="submission" date="2020-02" db="EMBL/GenBank/DDBJ databases">
        <title>Whole-genome analyses of novel actinobacteria.</title>
        <authorList>
            <person name="Sahin N."/>
            <person name="Tatar D."/>
        </authorList>
    </citation>
    <scope>NUCLEOTIDE SEQUENCE [LARGE SCALE GENOMIC DNA]</scope>
    <source>
        <strain evidence="1 2">SB3404</strain>
    </source>
</reference>
<organism evidence="1 2">
    <name type="scientific">Streptomyces boncukensis</name>
    <dbReference type="NCBI Taxonomy" id="2711219"/>
    <lineage>
        <taxon>Bacteria</taxon>
        <taxon>Bacillati</taxon>
        <taxon>Actinomycetota</taxon>
        <taxon>Actinomycetes</taxon>
        <taxon>Kitasatosporales</taxon>
        <taxon>Streptomycetaceae</taxon>
        <taxon>Streptomyces</taxon>
    </lineage>
</organism>
<sequence length="100" mass="10724">MAESVLVRCPVCRREHTYTTPVYPCPCGAPVTPPVLRAMPPVQVRHRTWAGSWVALRCDGCGSVDEWPQPELGCECGTVLRLPVARQGPGSMPGAARSPG</sequence>
<accession>A0A6G4WVV9</accession>
<protein>
    <submittedName>
        <fullName evidence="1">Uncharacterized protein</fullName>
    </submittedName>
</protein>
<dbReference type="EMBL" id="JAAKZZ010000112">
    <property type="protein sequence ID" value="NGO69365.1"/>
    <property type="molecule type" value="Genomic_DNA"/>
</dbReference>
<evidence type="ECO:0000313" key="2">
    <source>
        <dbReference type="Proteomes" id="UP000477722"/>
    </source>
</evidence>
<name>A0A6G4WVV9_9ACTN</name>
<dbReference type="Proteomes" id="UP000477722">
    <property type="component" value="Unassembled WGS sequence"/>
</dbReference>
<keyword evidence="2" id="KW-1185">Reference proteome</keyword>
<comment type="caution">
    <text evidence="1">The sequence shown here is derived from an EMBL/GenBank/DDBJ whole genome shotgun (WGS) entry which is preliminary data.</text>
</comment>
<gene>
    <name evidence="1" type="ORF">G5C65_13575</name>
</gene>
<evidence type="ECO:0000313" key="1">
    <source>
        <dbReference type="EMBL" id="NGO69365.1"/>
    </source>
</evidence>
<feature type="non-terminal residue" evidence="1">
    <location>
        <position position="100"/>
    </location>
</feature>
<proteinExistence type="predicted"/>